<protein>
    <recommendedName>
        <fullName evidence="4">PHD-type domain-containing protein</fullName>
    </recommendedName>
</protein>
<evidence type="ECO:0000313" key="2">
    <source>
        <dbReference type="EMBL" id="KAL3785649.1"/>
    </source>
</evidence>
<dbReference type="InterPro" id="IPR013083">
    <property type="entry name" value="Znf_RING/FYVE/PHD"/>
</dbReference>
<accession>A0ABD3PC23</accession>
<gene>
    <name evidence="2" type="ORF">ACHAWO_012450</name>
</gene>
<dbReference type="EMBL" id="JALLPJ020000683">
    <property type="protein sequence ID" value="KAL3785649.1"/>
    <property type="molecule type" value="Genomic_DNA"/>
</dbReference>
<feature type="region of interest" description="Disordered" evidence="1">
    <location>
        <begin position="419"/>
        <end position="480"/>
    </location>
</feature>
<dbReference type="InterPro" id="IPR011011">
    <property type="entry name" value="Znf_FYVE_PHD"/>
</dbReference>
<feature type="region of interest" description="Disordered" evidence="1">
    <location>
        <begin position="633"/>
        <end position="728"/>
    </location>
</feature>
<feature type="compositionally biased region" description="Low complexity" evidence="1">
    <location>
        <begin position="1"/>
        <end position="22"/>
    </location>
</feature>
<feature type="region of interest" description="Disordered" evidence="1">
    <location>
        <begin position="1"/>
        <end position="23"/>
    </location>
</feature>
<dbReference type="PANTHER" id="PTHR47672">
    <property type="entry name" value="E3 UBIQUITIN-PROTEIN LIGASE SNT2"/>
    <property type="match status" value="1"/>
</dbReference>
<evidence type="ECO:0000256" key="1">
    <source>
        <dbReference type="SAM" id="MobiDB-lite"/>
    </source>
</evidence>
<dbReference type="Gene3D" id="3.30.40.10">
    <property type="entry name" value="Zinc/RING finger domain, C3HC4 (zinc finger)"/>
    <property type="match status" value="1"/>
</dbReference>
<feature type="region of interest" description="Disordered" evidence="1">
    <location>
        <begin position="757"/>
        <end position="776"/>
    </location>
</feature>
<name>A0ABD3PC23_9STRA</name>
<dbReference type="AlphaFoldDB" id="A0ABD3PC23"/>
<organism evidence="2 3">
    <name type="scientific">Cyclotella atomus</name>
    <dbReference type="NCBI Taxonomy" id="382360"/>
    <lineage>
        <taxon>Eukaryota</taxon>
        <taxon>Sar</taxon>
        <taxon>Stramenopiles</taxon>
        <taxon>Ochrophyta</taxon>
        <taxon>Bacillariophyta</taxon>
        <taxon>Coscinodiscophyceae</taxon>
        <taxon>Thalassiosirophycidae</taxon>
        <taxon>Stephanodiscales</taxon>
        <taxon>Stephanodiscaceae</taxon>
        <taxon>Cyclotella</taxon>
    </lineage>
</organism>
<dbReference type="SUPFAM" id="SSF57903">
    <property type="entry name" value="FYVE/PHD zinc finger"/>
    <property type="match status" value="1"/>
</dbReference>
<comment type="caution">
    <text evidence="2">The sequence shown here is derived from an EMBL/GenBank/DDBJ whole genome shotgun (WGS) entry which is preliminary data.</text>
</comment>
<dbReference type="Proteomes" id="UP001530400">
    <property type="component" value="Unassembled WGS sequence"/>
</dbReference>
<sequence>MPHSPSQTTWTTSSQCQSSPSSDPIMSYAKSSSSIHTINFEGVYNELQTYKQTHGHLSIPPNHASYTRIIDMLAYNDVDSAIKKRWLQKLALVRSLDLNYNDGASSSNNISEDVHDLDKWIQIQLDHYALHKEGLPHPLCGEQIEMLEGIGLQSLMRLRDVVAERNRERNCVARVAAADETAANNKMDTDDNEAAAVEATADVEETPLIVREHSDHSANALENNTTADMSVEFEATHEEKESENNLAKPDTDTILVKDTDQSTSNYIKGKCDICRKKDGHQGHNLQQCKSCNIKIHELCYGLVATEGKNPNFQCHACQAVNTQVEVNVPSRIGPISKKNTRKVMMQKDRPTECILCSFDDGSMHAMHPIMDTEGTEARQLVLPATKDKEERLAWAHTLCALFICKNRHTAGCVYGLKEDNLPDMEESDDDDDDEEAMDEEEEEDMDDGYEKGETVQDVDRDERVDKETSVEVEVGDDSEENLSGVRSFTIASDRVPGYEVWSNQIRDNRTKIKCYVCGQDDKKSLRIPVQCIVNEVWDRKHSRSPEKQFEFSEFKEWRRNCPEYNPNDVCTVGMHVGCARWGAVLENVAGKPAHQVYFYPGQQTGYDGEDAKFTEVVANCYCPAHARELIRGNPKNAGKLEQAATASKKRKAPPPQKQQSSPKKARRNRQFEAKKKKAEMQKAHKKMKAQQKLQKKTAKKEAKKAAKSQHNPFKRDPGAAAVDVKQEEKHDDDLIALGRSGRTMTKKIFIRESIAANSQSNEDGNEAQLKVKSENDSSTGAVAAAAAASKPQGPAKRSLKNLLTKVSQLDVTLQPPAAAAANQIHFARDPNYINSSHASTSLAANKPATRPVLFAQNQHIPYSSHAPSAMHGIKFNQPHTTDRTSSSRSLPIKPVSILKKKGSGPINYDACVQANDNPAKPIIKQECVAES</sequence>
<proteinExistence type="predicted"/>
<dbReference type="PANTHER" id="PTHR47672:SF1">
    <property type="entry name" value="E3 UBIQUITIN-PROTEIN LIGASE SNT2"/>
    <property type="match status" value="1"/>
</dbReference>
<feature type="compositionally biased region" description="Basic and acidic residues" evidence="1">
    <location>
        <begin position="448"/>
        <end position="469"/>
    </location>
</feature>
<dbReference type="InterPro" id="IPR029617">
    <property type="entry name" value="Snt2"/>
</dbReference>
<evidence type="ECO:0000313" key="3">
    <source>
        <dbReference type="Proteomes" id="UP001530400"/>
    </source>
</evidence>
<evidence type="ECO:0008006" key="4">
    <source>
        <dbReference type="Google" id="ProtNLM"/>
    </source>
</evidence>
<feature type="compositionally biased region" description="Acidic residues" evidence="1">
    <location>
        <begin position="421"/>
        <end position="447"/>
    </location>
</feature>
<feature type="compositionally biased region" description="Basic residues" evidence="1">
    <location>
        <begin position="683"/>
        <end position="698"/>
    </location>
</feature>
<reference evidence="2 3" key="1">
    <citation type="submission" date="2024-10" db="EMBL/GenBank/DDBJ databases">
        <title>Updated reference genomes for cyclostephanoid diatoms.</title>
        <authorList>
            <person name="Roberts W.R."/>
            <person name="Alverson A.J."/>
        </authorList>
    </citation>
    <scope>NUCLEOTIDE SEQUENCE [LARGE SCALE GENOMIC DNA]</scope>
    <source>
        <strain evidence="2 3">AJA010-31</strain>
    </source>
</reference>
<keyword evidence="3" id="KW-1185">Reference proteome</keyword>
<feature type="compositionally biased region" description="Basic and acidic residues" evidence="1">
    <location>
        <begin position="669"/>
        <end position="682"/>
    </location>
</feature>